<dbReference type="SMART" id="SM00109">
    <property type="entry name" value="C1"/>
    <property type="match status" value="1"/>
</dbReference>
<evidence type="ECO:0000259" key="11">
    <source>
        <dbReference type="PROSITE" id="PS50081"/>
    </source>
</evidence>
<dbReference type="Gene3D" id="1.10.510.10">
    <property type="entry name" value="Transferase(Phosphotransferase) domain 1"/>
    <property type="match status" value="1"/>
</dbReference>
<dbReference type="GO" id="GO:0005524">
    <property type="term" value="F:ATP binding"/>
    <property type="evidence" value="ECO:0007669"/>
    <property type="project" value="UniProtKB-UniRule"/>
</dbReference>
<feature type="region of interest" description="Disordered" evidence="8">
    <location>
        <begin position="1420"/>
        <end position="1464"/>
    </location>
</feature>
<dbReference type="InterPro" id="IPR017441">
    <property type="entry name" value="Protein_kinase_ATP_BS"/>
</dbReference>
<dbReference type="PROSITE" id="PS50021">
    <property type="entry name" value="CH"/>
    <property type="match status" value="1"/>
</dbReference>
<dbReference type="Pfam" id="PF00069">
    <property type="entry name" value="Pkinase"/>
    <property type="match status" value="1"/>
</dbReference>
<evidence type="ECO:0000256" key="7">
    <source>
        <dbReference type="PROSITE-ProRule" id="PRU10141"/>
    </source>
</evidence>
<dbReference type="CDD" id="cd00029">
    <property type="entry name" value="C1"/>
    <property type="match status" value="1"/>
</dbReference>
<dbReference type="PANTHER" id="PTHR48016">
    <property type="entry name" value="MAP KINASE KINASE KINASE SSK2-RELATED-RELATED"/>
    <property type="match status" value="1"/>
</dbReference>
<dbReference type="SUPFAM" id="SSF47576">
    <property type="entry name" value="Calponin-homology domain, CH-domain"/>
    <property type="match status" value="1"/>
</dbReference>
<feature type="compositionally biased region" description="Low complexity" evidence="8">
    <location>
        <begin position="592"/>
        <end position="611"/>
    </location>
</feature>
<reference evidence="12 13" key="1">
    <citation type="submission" date="2018-11" db="EMBL/GenBank/DDBJ databases">
        <title>Genome sequence of Saitozyma podzolica DSM 27192.</title>
        <authorList>
            <person name="Aliyu H."/>
            <person name="Gorte O."/>
            <person name="Ochsenreither K."/>
        </authorList>
    </citation>
    <scope>NUCLEOTIDE SEQUENCE [LARGE SCALE GENOMIC DNA]</scope>
    <source>
        <strain evidence="12 13">DSM 27192</strain>
    </source>
</reference>
<feature type="compositionally biased region" description="Polar residues" evidence="8">
    <location>
        <begin position="167"/>
        <end position="178"/>
    </location>
</feature>
<dbReference type="InterPro" id="IPR000719">
    <property type="entry name" value="Prot_kinase_dom"/>
</dbReference>
<dbReference type="Proteomes" id="UP000279259">
    <property type="component" value="Unassembled WGS sequence"/>
</dbReference>
<dbReference type="PROSITE" id="PS00107">
    <property type="entry name" value="PROTEIN_KINASE_ATP"/>
    <property type="match status" value="1"/>
</dbReference>
<comment type="caution">
    <text evidence="12">The sequence shown here is derived from an EMBL/GenBank/DDBJ whole genome shotgun (WGS) entry which is preliminary data.</text>
</comment>
<dbReference type="PROSITE" id="PS50011">
    <property type="entry name" value="PROTEIN_KINASE_DOM"/>
    <property type="match status" value="1"/>
</dbReference>
<keyword evidence="13" id="KW-1185">Reference proteome</keyword>
<feature type="region of interest" description="Disordered" evidence="8">
    <location>
        <begin position="342"/>
        <end position="370"/>
    </location>
</feature>
<feature type="region of interest" description="Disordered" evidence="8">
    <location>
        <begin position="586"/>
        <end position="682"/>
    </location>
</feature>
<feature type="compositionally biased region" description="Polar residues" evidence="8">
    <location>
        <begin position="799"/>
        <end position="809"/>
    </location>
</feature>
<feature type="compositionally biased region" description="Polar residues" evidence="8">
    <location>
        <begin position="111"/>
        <end position="133"/>
    </location>
</feature>
<dbReference type="STRING" id="1890683.A0A427YNB2"/>
<dbReference type="PANTHER" id="PTHR48016:SF4">
    <property type="entry name" value="PROTEIN KINASE DOMAIN-CONTAINING PROTEIN"/>
    <property type="match status" value="1"/>
</dbReference>
<feature type="compositionally biased region" description="Low complexity" evidence="8">
    <location>
        <begin position="735"/>
        <end position="745"/>
    </location>
</feature>
<feature type="region of interest" description="Disordered" evidence="8">
    <location>
        <begin position="1007"/>
        <end position="1064"/>
    </location>
</feature>
<feature type="region of interest" description="Disordered" evidence="8">
    <location>
        <begin position="885"/>
        <end position="907"/>
    </location>
</feature>
<feature type="binding site" evidence="7">
    <location>
        <position position="1145"/>
    </location>
    <ligand>
        <name>ATP</name>
        <dbReference type="ChEBI" id="CHEBI:30616"/>
    </ligand>
</feature>
<feature type="compositionally biased region" description="Polar residues" evidence="8">
    <location>
        <begin position="888"/>
        <end position="899"/>
    </location>
</feature>
<feature type="region of interest" description="Disordered" evidence="8">
    <location>
        <begin position="923"/>
        <end position="980"/>
    </location>
</feature>
<feature type="compositionally biased region" description="Low complexity" evidence="8">
    <location>
        <begin position="776"/>
        <end position="788"/>
    </location>
</feature>
<proteinExistence type="predicted"/>
<feature type="compositionally biased region" description="Polar residues" evidence="8">
    <location>
        <begin position="1048"/>
        <end position="1064"/>
    </location>
</feature>
<feature type="domain" description="Protein kinase" evidence="9">
    <location>
        <begin position="1116"/>
        <end position="1382"/>
    </location>
</feature>
<keyword evidence="4" id="KW-0418">Kinase</keyword>
<dbReference type="Pfam" id="PF00130">
    <property type="entry name" value="C1_1"/>
    <property type="match status" value="1"/>
</dbReference>
<feature type="domain" description="Calponin-homology (CH)" evidence="10">
    <location>
        <begin position="469"/>
        <end position="583"/>
    </location>
</feature>
<dbReference type="InterPro" id="IPR002219">
    <property type="entry name" value="PKC_DAG/PE"/>
</dbReference>
<feature type="compositionally biased region" description="Polar residues" evidence="8">
    <location>
        <begin position="282"/>
        <end position="294"/>
    </location>
</feature>
<sequence>MLATSSAPQPPHLLKTFPTASFHQDIMVPPLTSPTAVSTGPALPSTAGRGLRGFFSRSKSPEPTEPMSARSKLRAIVGEKATGPARNRIPSAPVGGAGVGGGEAAAESSRQRSTSNGVIITRTTVVSGSQSPRSRPASPDQRGNHIRFAPSLLPAMQKGDDGRWQPPSLSRGSMSTSALALYKEESSDRPSSPSPNDQETKGRKKSHKHALSGLFHSNRFSSKAAVPPPIEIRQVDPRTLRQTEKTIRVTQIVRAQPSSEKMKPDPPHSVSVSRNNGKERTQQASAMSATSWQEVSPPGSPRTPRTPRTPAPRSPTTPTFVHVSPGKGSLDVQHEVPRQRPPIAPAARSSSLAHSVARPSQPISSDSEPALNTLAMPPPPIRPRAHSADPPMLSRDHYLLRLSTSYIVKCLAPVIRGSGFVQNERNAEMKRLADDRLTALSRMERAWGGEWVRAAGMLGSGEQETGEEMPAAGSVEARVRAVNVGERAKERERKAWVEAMKDGILLCFLLNHLFPAQPPYIARVNISEDGIVRATNVTRFITACQTVGLPEKELFAPTDMIEASEASLGRVCGSITSLARLAGKTQAAVGASRSPVRSRSPTRPTSRPSSPGVRFSPPSTPRIGVIAGAVPSRRSSRDLAPSPAPSLRGGLASATRVSESTNSLHAKLQTASRPTSPVTIPESPLSSVFDDSTFGRPITHAVVATPTRPKPPPRSVTQPPVSPLSIRPKSPIPISPSQSPGRSPSLVLRPTLRPRHTTGSRVQVSFAESDTGLPRSSSTGTDRSSSSTMGLHVRERTPSLISSGSRATSGYTRSSAALSISTVVGDEFAAVDVMEEDEEQSGFPRNHLRARRMSEKTLHEARQKILGTLLSSEDLPSDLREAVRENAATPTPTPTSGHTATPMPTDDARGIAISRSLAALEGNRETSRGVFGSSPGRRPAVRRGQSVDVSRQDVTRVLEEDEQSSSLSSSESQRTSLLLRRPSANGKVYVPKRSLSPVQPTSRFISGRALPASAPSSPPLRRTSLYASTSSLLDGPTRSTMERRQSDIYPSSKGTVSSDGSNRPMQLRINSMVNLPSASSSSLLRDASSSGGTAVKASQPLQVLEFNEPGLPPIRYQLGNCIGRGQFGSVYRSLNLGTGQMVAIKRIRLQGLKEDEVRDVMREVELLKRLSHPSIVKYEGMSRDDDYLNIVLEFVENGSLGQTLKAFGKFNEKLVASYVAKILEGLNYLHSQGVVHCDLKSANILSTKNGNVKLSDFGVSLNMKVVENIKQDAETRSKAGQKALSDVAGTPNWMAPEVISLNGASPASDIWSLGCTIIELLTGKPPYSDVSNSMTVLFRIVEDEMPPLPEVSEELADFLKMCFVKDPKLRPSADVLFEHPWLRMLNPELQVFRPQDSVPFLRRVSMDLRRVDSARFFAPEGDSSDSVDVQSNLPDPSASTTDLPRRGMRHSFASSGRREGSVDGVERPHGFIKTTFAKAITCRICNASVRKAGLLCQSCGLICHSTCAKEVPLRCDLHEQFAIFARQQAISAPSRSVSPQPSFESKENFTALPARILHGIRRSRSILRSPSSVDLTDIRRRTLSNVSKLDVSRPSLETNPSSRSRDSGLSTCEMANAEGSTAAGVPVPTPTPATREVVPVVRYAEGRGESLAMAVILQGGVRGVADPDKEVRVDTEEVGVGVRGKHVKAKESRSECMIQ</sequence>
<evidence type="ECO:0000256" key="1">
    <source>
        <dbReference type="ARBA" id="ARBA00022679"/>
    </source>
</evidence>
<evidence type="ECO:0000259" key="9">
    <source>
        <dbReference type="PROSITE" id="PS50011"/>
    </source>
</evidence>
<evidence type="ECO:0000256" key="5">
    <source>
        <dbReference type="ARBA" id="ARBA00022833"/>
    </source>
</evidence>
<protein>
    <recommendedName>
        <fullName evidence="14">STE/STE11/CDC15 protein kinase</fullName>
    </recommendedName>
</protein>
<dbReference type="PROSITE" id="PS50081">
    <property type="entry name" value="ZF_DAG_PE_2"/>
    <property type="match status" value="1"/>
</dbReference>
<dbReference type="InterPro" id="IPR046349">
    <property type="entry name" value="C1-like_sf"/>
</dbReference>
<keyword evidence="6 7" id="KW-0067">ATP-binding</keyword>
<feature type="compositionally biased region" description="Basic and acidic residues" evidence="8">
    <location>
        <begin position="233"/>
        <end position="247"/>
    </location>
</feature>
<evidence type="ECO:0008006" key="14">
    <source>
        <dbReference type="Google" id="ProtNLM"/>
    </source>
</evidence>
<dbReference type="InterPro" id="IPR011009">
    <property type="entry name" value="Kinase-like_dom_sf"/>
</dbReference>
<feature type="region of interest" description="Disordered" evidence="8">
    <location>
        <begin position="702"/>
        <end position="809"/>
    </location>
</feature>
<organism evidence="12 13">
    <name type="scientific">Saitozyma podzolica</name>
    <dbReference type="NCBI Taxonomy" id="1890683"/>
    <lineage>
        <taxon>Eukaryota</taxon>
        <taxon>Fungi</taxon>
        <taxon>Dikarya</taxon>
        <taxon>Basidiomycota</taxon>
        <taxon>Agaricomycotina</taxon>
        <taxon>Tremellomycetes</taxon>
        <taxon>Tremellales</taxon>
        <taxon>Trimorphomycetaceae</taxon>
        <taxon>Saitozyma</taxon>
    </lineage>
</organism>
<dbReference type="InterPro" id="IPR050538">
    <property type="entry name" value="MAP_kinase_kinase_kinase"/>
</dbReference>
<dbReference type="CDD" id="cd00014">
    <property type="entry name" value="CH_SF"/>
    <property type="match status" value="1"/>
</dbReference>
<dbReference type="CDD" id="cd06627">
    <property type="entry name" value="STKc_Cdc7_like"/>
    <property type="match status" value="1"/>
</dbReference>
<dbReference type="GO" id="GO:0046872">
    <property type="term" value="F:metal ion binding"/>
    <property type="evidence" value="ECO:0007669"/>
    <property type="project" value="UniProtKB-KW"/>
</dbReference>
<feature type="compositionally biased region" description="Polar residues" evidence="8">
    <location>
        <begin position="1424"/>
        <end position="1442"/>
    </location>
</feature>
<evidence type="ECO:0000313" key="13">
    <source>
        <dbReference type="Proteomes" id="UP000279259"/>
    </source>
</evidence>
<feature type="compositionally biased region" description="Polar residues" evidence="8">
    <location>
        <begin position="759"/>
        <end position="768"/>
    </location>
</feature>
<dbReference type="GO" id="GO:0004709">
    <property type="term" value="F:MAP kinase kinase kinase activity"/>
    <property type="evidence" value="ECO:0007669"/>
    <property type="project" value="TreeGrafter"/>
</dbReference>
<evidence type="ECO:0000256" key="3">
    <source>
        <dbReference type="ARBA" id="ARBA00022741"/>
    </source>
</evidence>
<dbReference type="SUPFAM" id="SSF56112">
    <property type="entry name" value="Protein kinase-like (PK-like)"/>
    <property type="match status" value="1"/>
</dbReference>
<evidence type="ECO:0000313" key="12">
    <source>
        <dbReference type="EMBL" id="RSH92594.1"/>
    </source>
</evidence>
<feature type="compositionally biased region" description="Polar residues" evidence="8">
    <location>
        <begin position="655"/>
        <end position="682"/>
    </location>
</feature>
<dbReference type="EMBL" id="RSCD01000005">
    <property type="protein sequence ID" value="RSH92594.1"/>
    <property type="molecule type" value="Genomic_DNA"/>
</dbReference>
<feature type="region of interest" description="Disordered" evidence="8">
    <location>
        <begin position="1589"/>
        <end position="1609"/>
    </location>
</feature>
<dbReference type="GO" id="GO:0005737">
    <property type="term" value="C:cytoplasm"/>
    <property type="evidence" value="ECO:0007669"/>
    <property type="project" value="TreeGrafter"/>
</dbReference>
<gene>
    <name evidence="12" type="ORF">EHS25_008039</name>
</gene>
<keyword evidence="5" id="KW-0862">Zinc</keyword>
<feature type="compositionally biased region" description="Low complexity" evidence="8">
    <location>
        <begin position="1008"/>
        <end position="1025"/>
    </location>
</feature>
<keyword evidence="1" id="KW-0808">Transferase</keyword>
<dbReference type="PROSITE" id="PS00479">
    <property type="entry name" value="ZF_DAG_PE_1"/>
    <property type="match status" value="1"/>
</dbReference>
<dbReference type="Gene3D" id="1.10.418.10">
    <property type="entry name" value="Calponin-like domain"/>
    <property type="match status" value="1"/>
</dbReference>
<feature type="compositionally biased region" description="Polar residues" evidence="8">
    <location>
        <begin position="1595"/>
        <end position="1609"/>
    </location>
</feature>
<dbReference type="SMART" id="SM00220">
    <property type="entry name" value="S_TKc"/>
    <property type="match status" value="1"/>
</dbReference>
<keyword evidence="3 7" id="KW-0547">Nucleotide-binding</keyword>
<evidence type="ECO:0000256" key="8">
    <source>
        <dbReference type="SAM" id="MobiDB-lite"/>
    </source>
</evidence>
<feature type="domain" description="Phorbol-ester/DAG-type" evidence="11">
    <location>
        <begin position="1468"/>
        <end position="1515"/>
    </location>
</feature>
<evidence type="ECO:0000256" key="4">
    <source>
        <dbReference type="ARBA" id="ARBA00022777"/>
    </source>
</evidence>
<dbReference type="OrthoDB" id="8693905at2759"/>
<keyword evidence="2" id="KW-0479">Metal-binding</keyword>
<evidence type="ECO:0000256" key="2">
    <source>
        <dbReference type="ARBA" id="ARBA00022723"/>
    </source>
</evidence>
<dbReference type="InterPro" id="IPR001715">
    <property type="entry name" value="CH_dom"/>
</dbReference>
<dbReference type="SUPFAM" id="SSF57889">
    <property type="entry name" value="Cysteine-rich domain"/>
    <property type="match status" value="1"/>
</dbReference>
<dbReference type="InterPro" id="IPR036872">
    <property type="entry name" value="CH_dom_sf"/>
</dbReference>
<evidence type="ECO:0000256" key="6">
    <source>
        <dbReference type="ARBA" id="ARBA00022840"/>
    </source>
</evidence>
<dbReference type="Gene3D" id="3.30.60.20">
    <property type="match status" value="1"/>
</dbReference>
<evidence type="ECO:0000259" key="10">
    <source>
        <dbReference type="PROSITE" id="PS50021"/>
    </source>
</evidence>
<accession>A0A427YNB2</accession>
<feature type="region of interest" description="Disordered" evidence="8">
    <location>
        <begin position="37"/>
        <end position="330"/>
    </location>
</feature>
<name>A0A427YNB2_9TREE</name>
<feature type="compositionally biased region" description="Low complexity" evidence="8">
    <location>
        <begin position="964"/>
        <end position="980"/>
    </location>
</feature>